<proteinExistence type="predicted"/>
<name>A0A0E9RCS4_ANGAN</name>
<evidence type="ECO:0000313" key="1">
    <source>
        <dbReference type="EMBL" id="JAH26941.1"/>
    </source>
</evidence>
<protein>
    <submittedName>
        <fullName evidence="1">Uncharacterized protein</fullName>
    </submittedName>
</protein>
<reference evidence="1" key="2">
    <citation type="journal article" date="2015" name="Fish Shellfish Immunol.">
        <title>Early steps in the European eel (Anguilla anguilla)-Vibrio vulnificus interaction in the gills: Role of the RtxA13 toxin.</title>
        <authorList>
            <person name="Callol A."/>
            <person name="Pajuelo D."/>
            <person name="Ebbesson L."/>
            <person name="Teles M."/>
            <person name="MacKenzie S."/>
            <person name="Amaro C."/>
        </authorList>
    </citation>
    <scope>NUCLEOTIDE SEQUENCE</scope>
</reference>
<dbReference type="AlphaFoldDB" id="A0A0E9RCS4"/>
<sequence length="33" mass="3927">MKTSQFPAKILRIRTFIMSTVIEKQTLWQMAID</sequence>
<dbReference type="EMBL" id="GBXM01081636">
    <property type="protein sequence ID" value="JAH26941.1"/>
    <property type="molecule type" value="Transcribed_RNA"/>
</dbReference>
<accession>A0A0E9RCS4</accession>
<reference evidence="1" key="1">
    <citation type="submission" date="2014-11" db="EMBL/GenBank/DDBJ databases">
        <authorList>
            <person name="Amaro Gonzalez C."/>
        </authorList>
    </citation>
    <scope>NUCLEOTIDE SEQUENCE</scope>
</reference>
<organism evidence="1">
    <name type="scientific">Anguilla anguilla</name>
    <name type="common">European freshwater eel</name>
    <name type="synonym">Muraena anguilla</name>
    <dbReference type="NCBI Taxonomy" id="7936"/>
    <lineage>
        <taxon>Eukaryota</taxon>
        <taxon>Metazoa</taxon>
        <taxon>Chordata</taxon>
        <taxon>Craniata</taxon>
        <taxon>Vertebrata</taxon>
        <taxon>Euteleostomi</taxon>
        <taxon>Actinopterygii</taxon>
        <taxon>Neopterygii</taxon>
        <taxon>Teleostei</taxon>
        <taxon>Anguilliformes</taxon>
        <taxon>Anguillidae</taxon>
        <taxon>Anguilla</taxon>
    </lineage>
</organism>